<evidence type="ECO:0000256" key="3">
    <source>
        <dbReference type="ARBA" id="ARBA00007520"/>
    </source>
</evidence>
<dbReference type="AlphaFoldDB" id="A0A1H7XHI8"/>
<feature type="transmembrane region" description="Helical" evidence="8">
    <location>
        <begin position="165"/>
        <end position="185"/>
    </location>
</feature>
<protein>
    <submittedName>
        <fullName evidence="10">MFS transporter, DHA1 family, tetracycline resistance protein</fullName>
    </submittedName>
</protein>
<evidence type="ECO:0000256" key="8">
    <source>
        <dbReference type="SAM" id="Phobius"/>
    </source>
</evidence>
<evidence type="ECO:0000256" key="4">
    <source>
        <dbReference type="ARBA" id="ARBA00022448"/>
    </source>
</evidence>
<evidence type="ECO:0000313" key="10">
    <source>
        <dbReference type="EMBL" id="SEM33084.1"/>
    </source>
</evidence>
<feature type="transmembrane region" description="Helical" evidence="8">
    <location>
        <begin position="251"/>
        <end position="274"/>
    </location>
</feature>
<dbReference type="InterPro" id="IPR005829">
    <property type="entry name" value="Sugar_transporter_CS"/>
</dbReference>
<evidence type="ECO:0000256" key="2">
    <source>
        <dbReference type="ARBA" id="ARBA00004141"/>
    </source>
</evidence>
<keyword evidence="6 8" id="KW-1133">Transmembrane helix</keyword>
<gene>
    <name evidence="10" type="ORF">SAMN04488505_10475</name>
</gene>
<comment type="function">
    <text evidence="1">Resistance to tetracycline by an active tetracycline efflux. This is an energy-dependent process that decreases the accumulation of the antibiotic in whole cells. This protein functions as a metal-tetracycline/H(+) antiporter.</text>
</comment>
<dbReference type="Gene3D" id="1.20.1250.20">
    <property type="entry name" value="MFS general substrate transporter like domains"/>
    <property type="match status" value="1"/>
</dbReference>
<dbReference type="GO" id="GO:0016020">
    <property type="term" value="C:membrane"/>
    <property type="evidence" value="ECO:0007669"/>
    <property type="project" value="UniProtKB-SubCell"/>
</dbReference>
<proteinExistence type="inferred from homology"/>
<comment type="subcellular location">
    <subcellularLocation>
        <location evidence="2">Membrane</location>
        <topology evidence="2">Multi-pass membrane protein</topology>
    </subcellularLocation>
</comment>
<comment type="similarity">
    <text evidence="3">Belongs to the major facilitator superfamily. TCR/Tet family.</text>
</comment>
<feature type="transmembrane region" description="Helical" evidence="8">
    <location>
        <begin position="295"/>
        <end position="321"/>
    </location>
</feature>
<accession>A0A1H7XHI8</accession>
<dbReference type="STRING" id="573321.SAMN04488505_10475"/>
<dbReference type="PANTHER" id="PTHR23504">
    <property type="entry name" value="MAJOR FACILITATOR SUPERFAMILY DOMAIN-CONTAINING PROTEIN 10"/>
    <property type="match status" value="1"/>
</dbReference>
<feature type="transmembrane region" description="Helical" evidence="8">
    <location>
        <begin position="12"/>
        <end position="33"/>
    </location>
</feature>
<dbReference type="InterPro" id="IPR001958">
    <property type="entry name" value="Tet-R_TetA/multi-R_MdtG-like"/>
</dbReference>
<feature type="transmembrane region" description="Helical" evidence="8">
    <location>
        <begin position="100"/>
        <end position="125"/>
    </location>
</feature>
<dbReference type="InterPro" id="IPR011701">
    <property type="entry name" value="MFS"/>
</dbReference>
<keyword evidence="11" id="KW-1185">Reference proteome</keyword>
<dbReference type="EMBL" id="FOBB01000004">
    <property type="protein sequence ID" value="SEM33084.1"/>
    <property type="molecule type" value="Genomic_DNA"/>
</dbReference>
<dbReference type="InterPro" id="IPR036259">
    <property type="entry name" value="MFS_trans_sf"/>
</dbReference>
<keyword evidence="5 8" id="KW-0812">Transmembrane</keyword>
<dbReference type="PROSITE" id="PS00216">
    <property type="entry name" value="SUGAR_TRANSPORT_1"/>
    <property type="match status" value="1"/>
</dbReference>
<dbReference type="Pfam" id="PF07690">
    <property type="entry name" value="MFS_1"/>
    <property type="match status" value="1"/>
</dbReference>
<dbReference type="GO" id="GO:0022857">
    <property type="term" value="F:transmembrane transporter activity"/>
    <property type="evidence" value="ECO:0007669"/>
    <property type="project" value="InterPro"/>
</dbReference>
<reference evidence="10 11" key="1">
    <citation type="submission" date="2016-10" db="EMBL/GenBank/DDBJ databases">
        <authorList>
            <person name="de Groot N.N."/>
        </authorList>
    </citation>
    <scope>NUCLEOTIDE SEQUENCE [LARGE SCALE GENOMIC DNA]</scope>
    <source>
        <strain evidence="10 11">DSM 21039</strain>
    </source>
</reference>
<dbReference type="RefSeq" id="WP_202909276.1">
    <property type="nucleotide sequence ID" value="NZ_FOBB01000004.1"/>
</dbReference>
<dbReference type="SUPFAM" id="SSF103473">
    <property type="entry name" value="MFS general substrate transporter"/>
    <property type="match status" value="1"/>
</dbReference>
<evidence type="ECO:0000256" key="7">
    <source>
        <dbReference type="ARBA" id="ARBA00023136"/>
    </source>
</evidence>
<dbReference type="PROSITE" id="PS50850">
    <property type="entry name" value="MFS"/>
    <property type="match status" value="1"/>
</dbReference>
<organism evidence="10 11">
    <name type="scientific">Chitinophaga rupis</name>
    <dbReference type="NCBI Taxonomy" id="573321"/>
    <lineage>
        <taxon>Bacteria</taxon>
        <taxon>Pseudomonadati</taxon>
        <taxon>Bacteroidota</taxon>
        <taxon>Chitinophagia</taxon>
        <taxon>Chitinophagales</taxon>
        <taxon>Chitinophagaceae</taxon>
        <taxon>Chitinophaga</taxon>
    </lineage>
</organism>
<dbReference type="PANTHER" id="PTHR23504:SF15">
    <property type="entry name" value="MAJOR FACILITATOR SUPERFAMILY (MFS) PROFILE DOMAIN-CONTAINING PROTEIN"/>
    <property type="match status" value="1"/>
</dbReference>
<evidence type="ECO:0000256" key="1">
    <source>
        <dbReference type="ARBA" id="ARBA00003279"/>
    </source>
</evidence>
<feature type="transmembrane region" description="Helical" evidence="8">
    <location>
        <begin position="77"/>
        <end position="94"/>
    </location>
</feature>
<evidence type="ECO:0000313" key="11">
    <source>
        <dbReference type="Proteomes" id="UP000198984"/>
    </source>
</evidence>
<feature type="transmembrane region" description="Helical" evidence="8">
    <location>
        <begin position="137"/>
        <end position="159"/>
    </location>
</feature>
<feature type="transmembrane region" description="Helical" evidence="8">
    <location>
        <begin position="374"/>
        <end position="394"/>
    </location>
</feature>
<feature type="domain" description="Major facilitator superfamily (MFS) profile" evidence="9">
    <location>
        <begin position="11"/>
        <end position="397"/>
    </location>
</feature>
<dbReference type="InterPro" id="IPR020846">
    <property type="entry name" value="MFS_dom"/>
</dbReference>
<name>A0A1H7XHI8_9BACT</name>
<keyword evidence="4" id="KW-0813">Transport</keyword>
<sequence>MQLLRIKPANPFPVLLLATFIDLLGIGILQPVLPFLVAQYTHTHIASYVGVITALFAFCEFVAAPALGLLSDRYGRRPVLLLSMAGSALGYLLLGCGKTLWLLFLGRIIDGLTAGNISTIFAYVADITPQEQRAKRYGMIGGAIGLGFIIGPAIGGFAARWGLSAPMYIAAAMCLFNLGWAWFALPETVSLQSAYTRFRWADANPLAAFKGIRSNPGLQSLLLASVFHFIAFAQLQGNITVYFKEELSWNAAQMGIIFLLVGIGDLVTQGYLVGKLHNFFDERKLSVTGISIAGAMYLVFASFMRFHIALEVYVAYLIYAFGKGLFEPSMSSLVSKTANDNEQGKAQGTYQSLQSLTRVIGPVTAAFLYNIHKGLPYVVCAVLTFISAILFLRLRKA</sequence>
<feature type="transmembrane region" description="Helical" evidence="8">
    <location>
        <begin position="220"/>
        <end position="239"/>
    </location>
</feature>
<keyword evidence="7 8" id="KW-0472">Membrane</keyword>
<dbReference type="Proteomes" id="UP000198984">
    <property type="component" value="Unassembled WGS sequence"/>
</dbReference>
<evidence type="ECO:0000259" key="9">
    <source>
        <dbReference type="PROSITE" id="PS50850"/>
    </source>
</evidence>
<dbReference type="PRINTS" id="PR01035">
    <property type="entry name" value="TCRTETA"/>
</dbReference>
<feature type="transmembrane region" description="Helical" evidence="8">
    <location>
        <begin position="45"/>
        <end position="70"/>
    </location>
</feature>
<evidence type="ECO:0000256" key="5">
    <source>
        <dbReference type="ARBA" id="ARBA00022692"/>
    </source>
</evidence>
<evidence type="ECO:0000256" key="6">
    <source>
        <dbReference type="ARBA" id="ARBA00022989"/>
    </source>
</evidence>